<dbReference type="Proteomes" id="UP001244552">
    <property type="component" value="Unassembled WGS sequence"/>
</dbReference>
<dbReference type="RefSeq" id="WP_209990771.1">
    <property type="nucleotide sequence ID" value="NZ_JAGINO010000037.1"/>
</dbReference>
<sequence length="71" mass="8009">MQPLFEGQGIRAFQIDGDPWFVGKDVAEVLGYADLDQALRNHCKALKMLKSVELTDCTLRIVQGMTARRRS</sequence>
<dbReference type="EMBL" id="JAUSVU010000039">
    <property type="protein sequence ID" value="MDQ0537168.1"/>
    <property type="molecule type" value="Genomic_DNA"/>
</dbReference>
<evidence type="ECO:0000313" key="2">
    <source>
        <dbReference type="EMBL" id="MDQ0537168.1"/>
    </source>
</evidence>
<dbReference type="InterPro" id="IPR003497">
    <property type="entry name" value="BRO_N_domain"/>
</dbReference>
<name>A0ABU0MVF6_9PROT</name>
<comment type="caution">
    <text evidence="2">The sequence shown here is derived from an EMBL/GenBank/DDBJ whole genome shotgun (WGS) entry which is preliminary data.</text>
</comment>
<gene>
    <name evidence="2" type="ORF">QO018_006068</name>
</gene>
<accession>A0ABU0MVF6</accession>
<feature type="domain" description="Bro-N" evidence="1">
    <location>
        <begin position="10"/>
        <end position="48"/>
    </location>
</feature>
<dbReference type="Pfam" id="PF02498">
    <property type="entry name" value="Bro-N"/>
    <property type="match status" value="1"/>
</dbReference>
<reference evidence="2 3" key="1">
    <citation type="submission" date="2023-07" db="EMBL/GenBank/DDBJ databases">
        <title>Genomic Encyclopedia of Type Strains, Phase IV (KMG-IV): sequencing the most valuable type-strain genomes for metagenomic binning, comparative biology and taxonomic classification.</title>
        <authorList>
            <person name="Goeker M."/>
        </authorList>
    </citation>
    <scope>NUCLEOTIDE SEQUENCE [LARGE SCALE GENOMIC DNA]</scope>
    <source>
        <strain evidence="2 3">DSM 19922</strain>
    </source>
</reference>
<evidence type="ECO:0000313" key="3">
    <source>
        <dbReference type="Proteomes" id="UP001244552"/>
    </source>
</evidence>
<organism evidence="2 3">
    <name type="scientific">Azospirillum picis</name>
    <dbReference type="NCBI Taxonomy" id="488438"/>
    <lineage>
        <taxon>Bacteria</taxon>
        <taxon>Pseudomonadati</taxon>
        <taxon>Pseudomonadota</taxon>
        <taxon>Alphaproteobacteria</taxon>
        <taxon>Rhodospirillales</taxon>
        <taxon>Azospirillaceae</taxon>
        <taxon>Azospirillum</taxon>
    </lineage>
</organism>
<protein>
    <submittedName>
        <fullName evidence="2">Prophage antirepressor-like protein</fullName>
    </submittedName>
</protein>
<evidence type="ECO:0000259" key="1">
    <source>
        <dbReference type="Pfam" id="PF02498"/>
    </source>
</evidence>
<keyword evidence="3" id="KW-1185">Reference proteome</keyword>
<proteinExistence type="predicted"/>